<sequence>MSKKHNYRKFLQDTFDYSLTKKRNRMKKAFLSIVGVVAVLSLFAFKAQDNLEGWFKSGSEKEAYFMGSDKEVYYSGGSAAVIRSTEKKVKGFGTLMQSCKADLFRGKKVKLSGYIKTEDVKKWAGLWLRVDGLDGDVLDFDNMKNQHVSGTGDWKQYEITLEVPQSAATLNFGGLLVGTGSMWFDDLKFEVVEALASEKTTKRIILATPENLGFED</sequence>
<organism evidence="1 2">
    <name type="scientific">Neptunitalea lumnitzerae</name>
    <dbReference type="NCBI Taxonomy" id="2965509"/>
    <lineage>
        <taxon>Bacteria</taxon>
        <taxon>Pseudomonadati</taxon>
        <taxon>Bacteroidota</taxon>
        <taxon>Flavobacteriia</taxon>
        <taxon>Flavobacteriales</taxon>
        <taxon>Flavobacteriaceae</taxon>
        <taxon>Neptunitalea</taxon>
    </lineage>
</organism>
<name>A0ABQ5MF48_9FLAO</name>
<keyword evidence="2" id="KW-1185">Reference proteome</keyword>
<reference evidence="1" key="1">
    <citation type="submission" date="2022-07" db="EMBL/GenBank/DDBJ databases">
        <title>Taxonomy of Novel Oxalotrophic and Methylotrophic Bacteria.</title>
        <authorList>
            <person name="Sahin N."/>
            <person name="Tani A."/>
        </authorList>
    </citation>
    <scope>NUCLEOTIDE SEQUENCE</scope>
    <source>
        <strain evidence="1">Y10</strain>
    </source>
</reference>
<proteinExistence type="predicted"/>
<dbReference type="EMBL" id="BRVO01000001">
    <property type="protein sequence ID" value="GLB47936.1"/>
    <property type="molecule type" value="Genomic_DNA"/>
</dbReference>
<comment type="caution">
    <text evidence="1">The sequence shown here is derived from an EMBL/GenBank/DDBJ whole genome shotgun (WGS) entry which is preliminary data.</text>
</comment>
<protein>
    <recommendedName>
        <fullName evidence="3">CBM-cenC domain-containing protein</fullName>
    </recommendedName>
</protein>
<gene>
    <name evidence="1" type="ORF">Y10_03040</name>
</gene>
<accession>A0ABQ5MF48</accession>
<dbReference type="Gene3D" id="2.60.120.260">
    <property type="entry name" value="Galactose-binding domain-like"/>
    <property type="match status" value="1"/>
</dbReference>
<evidence type="ECO:0000313" key="1">
    <source>
        <dbReference type="EMBL" id="GLB47936.1"/>
    </source>
</evidence>
<evidence type="ECO:0008006" key="3">
    <source>
        <dbReference type="Google" id="ProtNLM"/>
    </source>
</evidence>
<evidence type="ECO:0000313" key="2">
    <source>
        <dbReference type="Proteomes" id="UP001143543"/>
    </source>
</evidence>
<dbReference type="Proteomes" id="UP001143543">
    <property type="component" value="Unassembled WGS sequence"/>
</dbReference>